<dbReference type="Pfam" id="PF23812">
    <property type="entry name" value="Phage_TAC_18"/>
    <property type="match status" value="1"/>
</dbReference>
<comment type="caution">
    <text evidence="1">The sequence shown here is derived from an EMBL/GenBank/DDBJ whole genome shotgun (WGS) entry which is preliminary data.</text>
</comment>
<evidence type="ECO:0000313" key="1">
    <source>
        <dbReference type="EMBL" id="MCW6509826.1"/>
    </source>
</evidence>
<dbReference type="RefSeq" id="WP_282586194.1">
    <property type="nucleotide sequence ID" value="NZ_JAMOIM010000011.1"/>
</dbReference>
<evidence type="ECO:0000313" key="2">
    <source>
        <dbReference type="Proteomes" id="UP001165667"/>
    </source>
</evidence>
<dbReference type="AlphaFoldDB" id="A0AA42CKZ8"/>
<organism evidence="1 2">
    <name type="scientific">Lichenifustis flavocetrariae</name>
    <dbReference type="NCBI Taxonomy" id="2949735"/>
    <lineage>
        <taxon>Bacteria</taxon>
        <taxon>Pseudomonadati</taxon>
        <taxon>Pseudomonadota</taxon>
        <taxon>Alphaproteobacteria</taxon>
        <taxon>Hyphomicrobiales</taxon>
        <taxon>Lichenihabitantaceae</taxon>
        <taxon>Lichenifustis</taxon>
    </lineage>
</organism>
<name>A0AA42CKZ8_9HYPH</name>
<dbReference type="InterPro" id="IPR056919">
    <property type="entry name" value="Phage_TAC_18"/>
</dbReference>
<protein>
    <submittedName>
        <fullName evidence="1">Uncharacterized protein</fullName>
    </submittedName>
</protein>
<keyword evidence="2" id="KW-1185">Reference proteome</keyword>
<dbReference type="EMBL" id="JAMOIM010000011">
    <property type="protein sequence ID" value="MCW6509826.1"/>
    <property type="molecule type" value="Genomic_DNA"/>
</dbReference>
<accession>A0AA42CKZ8</accession>
<sequence>MEWGAEEDFLLGLLAEGDIPAALLSRPSLKRHLLPIWDAFHALAGDRQLGMGIGPIPFTAIDRYAGRFGIDDRDEFHRFHALISAMDAAHQKHWADKVRDAARG</sequence>
<dbReference type="Proteomes" id="UP001165667">
    <property type="component" value="Unassembled WGS sequence"/>
</dbReference>
<proteinExistence type="predicted"/>
<gene>
    <name evidence="1" type="ORF">M8523_17555</name>
</gene>
<reference evidence="1" key="1">
    <citation type="submission" date="2022-05" db="EMBL/GenBank/DDBJ databases">
        <authorList>
            <person name="Pankratov T."/>
        </authorList>
    </citation>
    <scope>NUCLEOTIDE SEQUENCE</scope>
    <source>
        <strain evidence="1">BP6-180914</strain>
    </source>
</reference>